<keyword evidence="1" id="KW-0812">Transmembrane</keyword>
<keyword evidence="1" id="KW-1133">Transmembrane helix</keyword>
<comment type="caution">
    <text evidence="2">The sequence shown here is derived from an EMBL/GenBank/DDBJ whole genome shotgun (WGS) entry which is preliminary data.</text>
</comment>
<reference evidence="2 3" key="1">
    <citation type="submission" date="2013-04" db="EMBL/GenBank/DDBJ databases">
        <authorList>
            <person name="Kuznetsov B."/>
            <person name="Ivanovsky R."/>
        </authorList>
    </citation>
    <scope>NUCLEOTIDE SEQUENCE [LARGE SCALE GENOMIC DNA]</scope>
    <source>
        <strain evidence="2 3">MGU-K5</strain>
    </source>
</reference>
<evidence type="ECO:0000313" key="3">
    <source>
        <dbReference type="Proteomes" id="UP000015350"/>
    </source>
</evidence>
<dbReference type="EMBL" id="AQPH01000094">
    <property type="protein sequence ID" value="EPY00442.1"/>
    <property type="molecule type" value="Genomic_DNA"/>
</dbReference>
<accession>S9S393</accession>
<dbReference type="AlphaFoldDB" id="S9S393"/>
<evidence type="ECO:0000256" key="1">
    <source>
        <dbReference type="SAM" id="Phobius"/>
    </source>
</evidence>
<name>S9S393_MAGFU</name>
<organism evidence="2 3">
    <name type="scientific">Magnetospirillum fulvum MGU-K5</name>
    <dbReference type="NCBI Taxonomy" id="1316936"/>
    <lineage>
        <taxon>Bacteria</taxon>
        <taxon>Pseudomonadati</taxon>
        <taxon>Pseudomonadota</taxon>
        <taxon>Alphaproteobacteria</taxon>
        <taxon>Rhodospirillales</taxon>
        <taxon>Rhodospirillaceae</taxon>
        <taxon>Magnetospirillum</taxon>
    </lineage>
</organism>
<feature type="non-terminal residue" evidence="2">
    <location>
        <position position="1"/>
    </location>
</feature>
<evidence type="ECO:0000313" key="2">
    <source>
        <dbReference type="EMBL" id="EPY00442.1"/>
    </source>
</evidence>
<feature type="transmembrane region" description="Helical" evidence="1">
    <location>
        <begin position="6"/>
        <end position="27"/>
    </location>
</feature>
<sequence length="63" mass="6719">VTTGQIYWGAVPFVLIQLLMVGLVIAFPNLVLGSIEKAEAVDASKVQIDIQQEDYGGSPAESQ</sequence>
<dbReference type="eggNOG" id="COG4664">
    <property type="taxonomic scope" value="Bacteria"/>
</dbReference>
<dbReference type="Proteomes" id="UP000015350">
    <property type="component" value="Unassembled WGS sequence"/>
</dbReference>
<proteinExistence type="predicted"/>
<keyword evidence="1" id="KW-0472">Membrane</keyword>
<gene>
    <name evidence="2" type="ORF">K678_16135</name>
</gene>
<protein>
    <submittedName>
        <fullName evidence="2">TRAP-type mannitol/chloroaromatic compound transport system, large permease component</fullName>
    </submittedName>
</protein>